<dbReference type="CDD" id="cd06530">
    <property type="entry name" value="S26_SPase_I"/>
    <property type="match status" value="1"/>
</dbReference>
<comment type="subcellular location">
    <subcellularLocation>
        <location evidence="9">Membrane</location>
        <topology evidence="9">Single-pass type II membrane protein</topology>
    </subcellularLocation>
</comment>
<evidence type="ECO:0000313" key="12">
    <source>
        <dbReference type="Proteomes" id="UP000280842"/>
    </source>
</evidence>
<dbReference type="Proteomes" id="UP000280842">
    <property type="component" value="Unassembled WGS sequence"/>
</dbReference>
<evidence type="ECO:0000256" key="1">
    <source>
        <dbReference type="ARBA" id="ARBA00000677"/>
    </source>
</evidence>
<keyword evidence="8" id="KW-1133">Transmembrane helix</keyword>
<dbReference type="SUPFAM" id="SSF51306">
    <property type="entry name" value="LexA/Signal peptidase"/>
    <property type="match status" value="1"/>
</dbReference>
<dbReference type="EMBL" id="REFO01000013">
    <property type="protein sequence ID" value="RMA93187.1"/>
    <property type="molecule type" value="Genomic_DNA"/>
</dbReference>
<evidence type="ECO:0000256" key="5">
    <source>
        <dbReference type="ARBA" id="ARBA00022670"/>
    </source>
</evidence>
<dbReference type="InterPro" id="IPR019533">
    <property type="entry name" value="Peptidase_S26"/>
</dbReference>
<dbReference type="EC" id="3.4.21.89" evidence="3 8"/>
<dbReference type="PRINTS" id="PR00727">
    <property type="entry name" value="LEADERPTASE"/>
</dbReference>
<feature type="active site" evidence="7">
    <location>
        <position position="102"/>
    </location>
</feature>
<evidence type="ECO:0000259" key="10">
    <source>
        <dbReference type="Pfam" id="PF10502"/>
    </source>
</evidence>
<dbReference type="PROSITE" id="PS00501">
    <property type="entry name" value="SPASE_I_1"/>
    <property type="match status" value="1"/>
</dbReference>
<sequence length="235" mass="27485">MEEKKERSLIHPIKTILYIVIVVSLIRVFLVQAFNIPSGSMKPTLLVGDFILVNKLVYGDWTFGIPFTSIDFYTYKNRLVKPDRGDVIVFKYPENPKIDFIKRIIAVPGDIVEVKNDIVYINGKPLPKEKDGIYSEHGEDVQIYKECTIRKYHNNQKYCYKTMEIYEGEGKDFGPIKVPEGHYFVMGDNRDNSRDSRFWGFVPDNYIIGRAFVIYFSIDFEKPMIRFNRIGKIIQ</sequence>
<evidence type="ECO:0000256" key="8">
    <source>
        <dbReference type="RuleBase" id="RU003993"/>
    </source>
</evidence>
<accession>A0A3M0B7U3</accession>
<dbReference type="Gene3D" id="2.10.109.10">
    <property type="entry name" value="Umud Fragment, subunit A"/>
    <property type="match status" value="1"/>
</dbReference>
<protein>
    <recommendedName>
        <fullName evidence="4 8">Signal peptidase I</fullName>
        <ecNumber evidence="3 8">3.4.21.89</ecNumber>
    </recommendedName>
</protein>
<comment type="similarity">
    <text evidence="2 9">Belongs to the peptidase S26 family.</text>
</comment>
<dbReference type="InterPro" id="IPR019758">
    <property type="entry name" value="Pept_S26A_signal_pept_1_CS"/>
</dbReference>
<dbReference type="InterPro" id="IPR019756">
    <property type="entry name" value="Pept_S26A_signal_pept_1_Ser-AS"/>
</dbReference>
<dbReference type="GO" id="GO:0016020">
    <property type="term" value="C:membrane"/>
    <property type="evidence" value="ECO:0007669"/>
    <property type="project" value="UniProtKB-SubCell"/>
</dbReference>
<dbReference type="GO" id="GO:0006465">
    <property type="term" value="P:signal peptide processing"/>
    <property type="evidence" value="ECO:0007669"/>
    <property type="project" value="InterPro"/>
</dbReference>
<dbReference type="InterPro" id="IPR019757">
    <property type="entry name" value="Pept_S26A_signal_pept_1_Lys-AS"/>
</dbReference>
<reference evidence="11 12" key="1">
    <citation type="submission" date="2018-10" db="EMBL/GenBank/DDBJ databases">
        <title>Genomic Encyclopedia of Archaeal and Bacterial Type Strains, Phase II (KMG-II): from individual species to whole genera.</title>
        <authorList>
            <person name="Goeker M."/>
        </authorList>
    </citation>
    <scope>NUCLEOTIDE SEQUENCE [LARGE SCALE GENOMIC DNA]</scope>
    <source>
        <strain evidence="11 12">VM1</strain>
    </source>
</reference>
<name>A0A3M0B7U3_9AQUI</name>
<dbReference type="Pfam" id="PF10502">
    <property type="entry name" value="Peptidase_S26"/>
    <property type="match status" value="1"/>
</dbReference>
<dbReference type="PROSITE" id="PS00761">
    <property type="entry name" value="SPASE_I_3"/>
    <property type="match status" value="1"/>
</dbReference>
<feature type="active site" evidence="7">
    <location>
        <position position="40"/>
    </location>
</feature>
<evidence type="ECO:0000256" key="9">
    <source>
        <dbReference type="RuleBase" id="RU362042"/>
    </source>
</evidence>
<evidence type="ECO:0000256" key="4">
    <source>
        <dbReference type="ARBA" id="ARBA00019232"/>
    </source>
</evidence>
<dbReference type="InterPro" id="IPR036286">
    <property type="entry name" value="LexA/Signal_pep-like_sf"/>
</dbReference>
<evidence type="ECO:0000256" key="3">
    <source>
        <dbReference type="ARBA" id="ARBA00013208"/>
    </source>
</evidence>
<dbReference type="OrthoDB" id="9802919at2"/>
<keyword evidence="8" id="KW-0472">Membrane</keyword>
<gene>
    <name evidence="11" type="ORF">CLV39_1243</name>
</gene>
<keyword evidence="6 8" id="KW-0378">Hydrolase</keyword>
<comment type="caution">
    <text evidence="11">The sequence shown here is derived from an EMBL/GenBank/DDBJ whole genome shotgun (WGS) entry which is preliminary data.</text>
</comment>
<evidence type="ECO:0000313" key="11">
    <source>
        <dbReference type="EMBL" id="RMA93187.1"/>
    </source>
</evidence>
<dbReference type="AlphaFoldDB" id="A0A3M0B7U3"/>
<dbReference type="GO" id="GO:0004252">
    <property type="term" value="F:serine-type endopeptidase activity"/>
    <property type="evidence" value="ECO:0007669"/>
    <property type="project" value="InterPro"/>
</dbReference>
<keyword evidence="5 8" id="KW-0645">Protease</keyword>
<dbReference type="RefSeq" id="WP_121923360.1">
    <property type="nucleotide sequence ID" value="NZ_REFO01000013.1"/>
</dbReference>
<feature type="domain" description="Peptidase S26" evidence="10">
    <location>
        <begin position="12"/>
        <end position="216"/>
    </location>
</feature>
<comment type="catalytic activity">
    <reaction evidence="1 8">
        <text>Cleavage of hydrophobic, N-terminal signal or leader sequences from secreted and periplasmic proteins.</text>
        <dbReference type="EC" id="3.4.21.89"/>
    </reaction>
</comment>
<proteinExistence type="inferred from homology"/>
<feature type="transmembrane region" description="Helical" evidence="8">
    <location>
        <begin position="16"/>
        <end position="36"/>
    </location>
</feature>
<organism evidence="11 12">
    <name type="scientific">Hydrogenothermus marinus</name>
    <dbReference type="NCBI Taxonomy" id="133270"/>
    <lineage>
        <taxon>Bacteria</taxon>
        <taxon>Pseudomonadati</taxon>
        <taxon>Aquificota</taxon>
        <taxon>Aquificia</taxon>
        <taxon>Aquificales</taxon>
        <taxon>Hydrogenothermaceae</taxon>
        <taxon>Hydrogenothermus</taxon>
    </lineage>
</organism>
<dbReference type="PANTHER" id="PTHR43390:SF1">
    <property type="entry name" value="CHLOROPLAST PROCESSING PEPTIDASE"/>
    <property type="match status" value="1"/>
</dbReference>
<evidence type="ECO:0000256" key="6">
    <source>
        <dbReference type="ARBA" id="ARBA00022801"/>
    </source>
</evidence>
<dbReference type="GO" id="GO:0009003">
    <property type="term" value="F:signal peptidase activity"/>
    <property type="evidence" value="ECO:0007669"/>
    <property type="project" value="UniProtKB-EC"/>
</dbReference>
<dbReference type="NCBIfam" id="TIGR02227">
    <property type="entry name" value="sigpep_I_bact"/>
    <property type="match status" value="1"/>
</dbReference>
<dbReference type="PROSITE" id="PS00760">
    <property type="entry name" value="SPASE_I_2"/>
    <property type="match status" value="1"/>
</dbReference>
<dbReference type="PANTHER" id="PTHR43390">
    <property type="entry name" value="SIGNAL PEPTIDASE I"/>
    <property type="match status" value="1"/>
</dbReference>
<dbReference type="InterPro" id="IPR000223">
    <property type="entry name" value="Pept_S26A_signal_pept_1"/>
</dbReference>
<keyword evidence="12" id="KW-1185">Reference proteome</keyword>
<evidence type="ECO:0000256" key="7">
    <source>
        <dbReference type="PIRSR" id="PIRSR600223-1"/>
    </source>
</evidence>
<evidence type="ECO:0000256" key="2">
    <source>
        <dbReference type="ARBA" id="ARBA00009370"/>
    </source>
</evidence>
<keyword evidence="8" id="KW-0812">Transmembrane</keyword>